<dbReference type="AlphaFoldDB" id="C8X287"/>
<dbReference type="KEGG" id="drt:Dret_1122"/>
<dbReference type="Proteomes" id="UP000001052">
    <property type="component" value="Chromosome"/>
</dbReference>
<evidence type="ECO:0008006" key="3">
    <source>
        <dbReference type="Google" id="ProtNLM"/>
    </source>
</evidence>
<protein>
    <recommendedName>
        <fullName evidence="3">Biotin/lipoyl attachment domain-containing protein</fullName>
    </recommendedName>
</protein>
<reference evidence="2" key="1">
    <citation type="submission" date="2009-09" db="EMBL/GenBank/DDBJ databases">
        <title>The complete chromosome of Desulfohalobium retbaense DSM 5692.</title>
        <authorList>
            <consortium name="US DOE Joint Genome Institute (JGI-PGF)"/>
            <person name="Lucas S."/>
            <person name="Copeland A."/>
            <person name="Lapidus A."/>
            <person name="Glavina del Rio T."/>
            <person name="Dalin E."/>
            <person name="Tice H."/>
            <person name="Bruce D."/>
            <person name="Goodwin L."/>
            <person name="Pitluck S."/>
            <person name="Kyrpides N."/>
            <person name="Mavromatis K."/>
            <person name="Ivanova N."/>
            <person name="Mikhailova N."/>
            <person name="Munk A.C."/>
            <person name="Brettin T."/>
            <person name="Detter J.C."/>
            <person name="Han C."/>
            <person name="Tapia R."/>
            <person name="Larimer F."/>
            <person name="Land M."/>
            <person name="Hauser L."/>
            <person name="Markowitz V."/>
            <person name="Cheng J.-F."/>
            <person name="Hugenholtz P."/>
            <person name="Woyke T."/>
            <person name="Wu D."/>
            <person name="Spring S."/>
            <person name="Klenk H.-P."/>
            <person name="Eisen J.A."/>
        </authorList>
    </citation>
    <scope>NUCLEOTIDE SEQUENCE [LARGE SCALE GENOMIC DNA]</scope>
    <source>
        <strain evidence="2">DSM 5692</strain>
    </source>
</reference>
<dbReference type="HOGENOM" id="CLU_1275963_0_0_7"/>
<name>C8X287_DESRD</name>
<reference evidence="1 2" key="2">
    <citation type="journal article" date="2010" name="Stand. Genomic Sci.">
        <title>Complete genome sequence of Desulfohalobium retbaense type strain (HR(100)).</title>
        <authorList>
            <person name="Spring S."/>
            <person name="Nolan M."/>
            <person name="Lapidus A."/>
            <person name="Glavina Del Rio T."/>
            <person name="Copeland A."/>
            <person name="Tice H."/>
            <person name="Cheng J.F."/>
            <person name="Lucas S."/>
            <person name="Land M."/>
            <person name="Chen F."/>
            <person name="Bruce D."/>
            <person name="Goodwin L."/>
            <person name="Pitluck S."/>
            <person name="Ivanova N."/>
            <person name="Mavromatis K."/>
            <person name="Mikhailova N."/>
            <person name="Pati A."/>
            <person name="Chen A."/>
            <person name="Palaniappan K."/>
            <person name="Hauser L."/>
            <person name="Chang Y.J."/>
            <person name="Jeffries C.D."/>
            <person name="Munk C."/>
            <person name="Kiss H."/>
            <person name="Chain P."/>
            <person name="Han C."/>
            <person name="Brettin T."/>
            <person name="Detter J.C."/>
            <person name="Schuler E."/>
            <person name="Goker M."/>
            <person name="Rohde M."/>
            <person name="Bristow J."/>
            <person name="Eisen J.A."/>
            <person name="Markowitz V."/>
            <person name="Hugenholtz P."/>
            <person name="Kyrpides N.C."/>
            <person name="Klenk H.P."/>
        </authorList>
    </citation>
    <scope>NUCLEOTIDE SEQUENCE [LARGE SCALE GENOMIC DNA]</scope>
    <source>
        <strain evidence="1 2">DSM 5692</strain>
    </source>
</reference>
<evidence type="ECO:0000313" key="1">
    <source>
        <dbReference type="EMBL" id="ACV68410.1"/>
    </source>
</evidence>
<evidence type="ECO:0000313" key="2">
    <source>
        <dbReference type="Proteomes" id="UP000001052"/>
    </source>
</evidence>
<dbReference type="eggNOG" id="COG0511">
    <property type="taxonomic scope" value="Bacteria"/>
</dbReference>
<dbReference type="Gene3D" id="2.40.50.100">
    <property type="match status" value="1"/>
</dbReference>
<dbReference type="STRING" id="485915.Dret_1122"/>
<sequence length="227" mass="25546">MPWTTSEGEKNVLDVKALLDEMKASPYEEIAVNAPHTGVVTFAVTEEGQWAEGPGKEPVSEPGSVVAHLERERNNKPIFAPQRGQIVHIANELEGRFVEAGTPLLTIRHFLTKQEVLDRILQKALFLFIAPERAMYYFVPEVDSKIRTKGSRSVRVHDGDEIFILSRMKRETSLAYSGPEGIIYTVYFQPNKNVDGGEPLIGVCPEDQLDAIQDVVNRVQSEWQEQE</sequence>
<proteinExistence type="predicted"/>
<organism evidence="1 2">
    <name type="scientific">Desulfohalobium retbaense (strain ATCC 49708 / DSM 5692 / JCM 16813 / HR100)</name>
    <dbReference type="NCBI Taxonomy" id="485915"/>
    <lineage>
        <taxon>Bacteria</taxon>
        <taxon>Pseudomonadati</taxon>
        <taxon>Thermodesulfobacteriota</taxon>
        <taxon>Desulfovibrionia</taxon>
        <taxon>Desulfovibrionales</taxon>
        <taxon>Desulfohalobiaceae</taxon>
        <taxon>Desulfohalobium</taxon>
    </lineage>
</organism>
<dbReference type="EMBL" id="CP001734">
    <property type="protein sequence ID" value="ACV68410.1"/>
    <property type="molecule type" value="Genomic_DNA"/>
</dbReference>
<accession>C8X287</accession>
<keyword evidence="2" id="KW-1185">Reference proteome</keyword>
<gene>
    <name evidence="1" type="ordered locus">Dret_1122</name>
</gene>